<sequence>MSPGVPNVPPLLCLRCYQLESLDPTFSMIATRRLSWCLYWTLLAVWERITSR</sequence>
<reference evidence="1" key="2">
    <citation type="submission" date="2020-11" db="EMBL/GenBank/DDBJ databases">
        <authorList>
            <person name="McCartney M.A."/>
            <person name="Auch B."/>
            <person name="Kono T."/>
            <person name="Mallez S."/>
            <person name="Becker A."/>
            <person name="Gohl D.M."/>
            <person name="Silverstein K.A.T."/>
            <person name="Koren S."/>
            <person name="Bechman K.B."/>
            <person name="Herman A."/>
            <person name="Abrahante J.E."/>
            <person name="Garbe J."/>
        </authorList>
    </citation>
    <scope>NUCLEOTIDE SEQUENCE</scope>
    <source>
        <strain evidence="1">Duluth1</strain>
        <tissue evidence="1">Whole animal</tissue>
    </source>
</reference>
<evidence type="ECO:0000313" key="1">
    <source>
        <dbReference type="EMBL" id="KAH3805197.1"/>
    </source>
</evidence>
<dbReference type="Proteomes" id="UP000828390">
    <property type="component" value="Unassembled WGS sequence"/>
</dbReference>
<organism evidence="1 2">
    <name type="scientific">Dreissena polymorpha</name>
    <name type="common">Zebra mussel</name>
    <name type="synonym">Mytilus polymorpha</name>
    <dbReference type="NCBI Taxonomy" id="45954"/>
    <lineage>
        <taxon>Eukaryota</taxon>
        <taxon>Metazoa</taxon>
        <taxon>Spiralia</taxon>
        <taxon>Lophotrochozoa</taxon>
        <taxon>Mollusca</taxon>
        <taxon>Bivalvia</taxon>
        <taxon>Autobranchia</taxon>
        <taxon>Heteroconchia</taxon>
        <taxon>Euheterodonta</taxon>
        <taxon>Imparidentia</taxon>
        <taxon>Neoheterodontei</taxon>
        <taxon>Myida</taxon>
        <taxon>Dreissenoidea</taxon>
        <taxon>Dreissenidae</taxon>
        <taxon>Dreissena</taxon>
    </lineage>
</organism>
<reference evidence="1" key="1">
    <citation type="journal article" date="2019" name="bioRxiv">
        <title>The Genome of the Zebra Mussel, Dreissena polymorpha: A Resource for Invasive Species Research.</title>
        <authorList>
            <person name="McCartney M.A."/>
            <person name="Auch B."/>
            <person name="Kono T."/>
            <person name="Mallez S."/>
            <person name="Zhang Y."/>
            <person name="Obille A."/>
            <person name="Becker A."/>
            <person name="Abrahante J.E."/>
            <person name="Garbe J."/>
            <person name="Badalamenti J.P."/>
            <person name="Herman A."/>
            <person name="Mangelson H."/>
            <person name="Liachko I."/>
            <person name="Sullivan S."/>
            <person name="Sone E.D."/>
            <person name="Koren S."/>
            <person name="Silverstein K.A.T."/>
            <person name="Beckman K.B."/>
            <person name="Gohl D.M."/>
        </authorList>
    </citation>
    <scope>NUCLEOTIDE SEQUENCE</scope>
    <source>
        <strain evidence="1">Duluth1</strain>
        <tissue evidence="1">Whole animal</tissue>
    </source>
</reference>
<gene>
    <name evidence="1" type="ORF">DPMN_133494</name>
</gene>
<name>A0A9D4FVG7_DREPO</name>
<dbReference type="AlphaFoldDB" id="A0A9D4FVG7"/>
<protein>
    <submittedName>
        <fullName evidence="1">Uncharacterized protein</fullName>
    </submittedName>
</protein>
<comment type="caution">
    <text evidence="1">The sequence shown here is derived from an EMBL/GenBank/DDBJ whole genome shotgun (WGS) entry which is preliminary data.</text>
</comment>
<keyword evidence="2" id="KW-1185">Reference proteome</keyword>
<proteinExistence type="predicted"/>
<dbReference type="EMBL" id="JAIWYP010000006">
    <property type="protein sequence ID" value="KAH3805197.1"/>
    <property type="molecule type" value="Genomic_DNA"/>
</dbReference>
<evidence type="ECO:0000313" key="2">
    <source>
        <dbReference type="Proteomes" id="UP000828390"/>
    </source>
</evidence>
<accession>A0A9D4FVG7</accession>